<keyword evidence="3" id="KW-1185">Reference proteome</keyword>
<feature type="transmembrane region" description="Helical" evidence="1">
    <location>
        <begin position="168"/>
        <end position="192"/>
    </location>
</feature>
<protein>
    <recommendedName>
        <fullName evidence="4">NADH dehydrogenase subunit 2</fullName>
    </recommendedName>
</protein>
<reference evidence="2" key="2">
    <citation type="submission" date="2023-06" db="EMBL/GenBank/DDBJ databases">
        <authorList>
            <person name="Ma L."/>
            <person name="Liu K.-W."/>
            <person name="Li Z."/>
            <person name="Hsiao Y.-Y."/>
            <person name="Qi Y."/>
            <person name="Fu T."/>
            <person name="Tang G."/>
            <person name="Zhang D."/>
            <person name="Sun W.-H."/>
            <person name="Liu D.-K."/>
            <person name="Li Y."/>
            <person name="Chen G.-Z."/>
            <person name="Liu X.-D."/>
            <person name="Liao X.-Y."/>
            <person name="Jiang Y.-T."/>
            <person name="Yu X."/>
            <person name="Hao Y."/>
            <person name="Huang J."/>
            <person name="Zhao X.-W."/>
            <person name="Ke S."/>
            <person name="Chen Y.-Y."/>
            <person name="Wu W.-L."/>
            <person name="Hsu J.-L."/>
            <person name="Lin Y.-F."/>
            <person name="Huang M.-D."/>
            <person name="Li C.-Y."/>
            <person name="Huang L."/>
            <person name="Wang Z.-W."/>
            <person name="Zhao X."/>
            <person name="Zhong W.-Y."/>
            <person name="Peng D.-H."/>
            <person name="Ahmad S."/>
            <person name="Lan S."/>
            <person name="Zhang J.-S."/>
            <person name="Tsai W.-C."/>
            <person name="Van De Peer Y."/>
            <person name="Liu Z.-J."/>
        </authorList>
    </citation>
    <scope>NUCLEOTIDE SEQUENCE</scope>
    <source>
        <strain evidence="2">SCP</strain>
        <tissue evidence="2">Leaves</tissue>
    </source>
</reference>
<feature type="transmembrane region" description="Helical" evidence="1">
    <location>
        <begin position="108"/>
        <end position="125"/>
    </location>
</feature>
<feature type="transmembrane region" description="Helical" evidence="1">
    <location>
        <begin position="269"/>
        <end position="288"/>
    </location>
</feature>
<evidence type="ECO:0000256" key="1">
    <source>
        <dbReference type="SAM" id="Phobius"/>
    </source>
</evidence>
<keyword evidence="1" id="KW-0812">Transmembrane</keyword>
<keyword evidence="1" id="KW-0472">Membrane</keyword>
<dbReference type="Proteomes" id="UP001179952">
    <property type="component" value="Unassembled WGS sequence"/>
</dbReference>
<evidence type="ECO:0000313" key="3">
    <source>
        <dbReference type="Proteomes" id="UP001179952"/>
    </source>
</evidence>
<dbReference type="EMBL" id="JAUJYN010000011">
    <property type="protein sequence ID" value="KAK1261021.1"/>
    <property type="molecule type" value="Genomic_DNA"/>
</dbReference>
<reference evidence="2" key="1">
    <citation type="journal article" date="2023" name="Nat. Commun.">
        <title>Diploid and tetraploid genomes of Acorus and the evolution of monocots.</title>
        <authorList>
            <person name="Ma L."/>
            <person name="Liu K.W."/>
            <person name="Li Z."/>
            <person name="Hsiao Y.Y."/>
            <person name="Qi Y."/>
            <person name="Fu T."/>
            <person name="Tang G.D."/>
            <person name="Zhang D."/>
            <person name="Sun W.H."/>
            <person name="Liu D.K."/>
            <person name="Li Y."/>
            <person name="Chen G.Z."/>
            <person name="Liu X.D."/>
            <person name="Liao X.Y."/>
            <person name="Jiang Y.T."/>
            <person name="Yu X."/>
            <person name="Hao Y."/>
            <person name="Huang J."/>
            <person name="Zhao X.W."/>
            <person name="Ke S."/>
            <person name="Chen Y.Y."/>
            <person name="Wu W.L."/>
            <person name="Hsu J.L."/>
            <person name="Lin Y.F."/>
            <person name="Huang M.D."/>
            <person name="Li C.Y."/>
            <person name="Huang L."/>
            <person name="Wang Z.W."/>
            <person name="Zhao X."/>
            <person name="Zhong W.Y."/>
            <person name="Peng D.H."/>
            <person name="Ahmad S."/>
            <person name="Lan S."/>
            <person name="Zhang J.S."/>
            <person name="Tsai W.C."/>
            <person name="Van de Peer Y."/>
            <person name="Liu Z.J."/>
        </authorList>
    </citation>
    <scope>NUCLEOTIDE SEQUENCE</scope>
    <source>
        <strain evidence="2">SCP</strain>
    </source>
</reference>
<evidence type="ECO:0008006" key="4">
    <source>
        <dbReference type="Google" id="ProtNLM"/>
    </source>
</evidence>
<feature type="transmembrane region" description="Helical" evidence="1">
    <location>
        <begin position="308"/>
        <end position="330"/>
    </location>
</feature>
<feature type="transmembrane region" description="Helical" evidence="1">
    <location>
        <begin position="64"/>
        <end position="88"/>
    </location>
</feature>
<organism evidence="2 3">
    <name type="scientific">Acorus gramineus</name>
    <name type="common">Dwarf sweet flag</name>
    <dbReference type="NCBI Taxonomy" id="55184"/>
    <lineage>
        <taxon>Eukaryota</taxon>
        <taxon>Viridiplantae</taxon>
        <taxon>Streptophyta</taxon>
        <taxon>Embryophyta</taxon>
        <taxon>Tracheophyta</taxon>
        <taxon>Spermatophyta</taxon>
        <taxon>Magnoliopsida</taxon>
        <taxon>Liliopsida</taxon>
        <taxon>Acoraceae</taxon>
        <taxon>Acorus</taxon>
    </lineage>
</organism>
<proteinExistence type="predicted"/>
<sequence length="339" mass="37725">MSTKKQLPIACLFLLLLANICSTFLLAALSVRGYISLVKFFKSISMALVIAAVGLMAHTLLPELVFTVSLIVLAFIHYILVPGSMICIGRWKWDSQDSKTDKESVESLWKYALMILVLSSTAILATNNMQQRPTMVCFLLVLSFLFGTSTLVLLSIRERVCTIRIRSLVLLVSAYSFASGVLMVMASGILVYSLTPKHMFILLVVIAFVITVLVPLTLIWIWRPAGDDLQSETDEDAVESGWNISLMIPIVSLIGVIGMFVPQPQPPKTCFYLLFIAFISSTVLKLVLMIRGQARSGQTRAFVLRVYYYNLISFMFVLSTLVYVAVNYLVKYVQAGGFP</sequence>
<gene>
    <name evidence="2" type="ORF">QJS04_geneDACA013330</name>
</gene>
<feature type="transmembrane region" description="Helical" evidence="1">
    <location>
        <begin position="137"/>
        <end position="156"/>
    </location>
</feature>
<name>A0AAV9AAJ5_ACOGR</name>
<evidence type="ECO:0000313" key="2">
    <source>
        <dbReference type="EMBL" id="KAK1261021.1"/>
    </source>
</evidence>
<dbReference type="AlphaFoldDB" id="A0AAV9AAJ5"/>
<comment type="caution">
    <text evidence="2">The sequence shown here is derived from an EMBL/GenBank/DDBJ whole genome shotgun (WGS) entry which is preliminary data.</text>
</comment>
<accession>A0AAV9AAJ5</accession>
<keyword evidence="1" id="KW-1133">Transmembrane helix</keyword>
<feature type="transmembrane region" description="Helical" evidence="1">
    <location>
        <begin position="242"/>
        <end position="262"/>
    </location>
</feature>
<feature type="transmembrane region" description="Helical" evidence="1">
    <location>
        <begin position="199"/>
        <end position="222"/>
    </location>
</feature>